<keyword evidence="2" id="KW-1185">Reference proteome</keyword>
<evidence type="ECO:0000313" key="1">
    <source>
        <dbReference type="EMBL" id="PQL92360.1"/>
    </source>
</evidence>
<evidence type="ECO:0000313" key="2">
    <source>
        <dbReference type="Proteomes" id="UP000238042"/>
    </source>
</evidence>
<organism evidence="1 2">
    <name type="scientific">Apibacter adventoris</name>
    <dbReference type="NCBI Taxonomy" id="1679466"/>
    <lineage>
        <taxon>Bacteria</taxon>
        <taxon>Pseudomonadati</taxon>
        <taxon>Bacteroidota</taxon>
        <taxon>Flavobacteriia</taxon>
        <taxon>Flavobacteriales</taxon>
        <taxon>Weeksellaceae</taxon>
        <taxon>Apibacter</taxon>
    </lineage>
</organism>
<protein>
    <submittedName>
        <fullName evidence="1">Uncharacterized protein</fullName>
    </submittedName>
</protein>
<dbReference type="RefSeq" id="WP_105246913.1">
    <property type="nucleotide sequence ID" value="NZ_PSZM01000038.1"/>
</dbReference>
<name>A0A2S8ACB2_9FLAO</name>
<comment type="caution">
    <text evidence="1">The sequence shown here is derived from an EMBL/GenBank/DDBJ whole genome shotgun (WGS) entry which is preliminary data.</text>
</comment>
<dbReference type="EMBL" id="PSZM01000038">
    <property type="protein sequence ID" value="PQL92360.1"/>
    <property type="molecule type" value="Genomic_DNA"/>
</dbReference>
<dbReference type="OrthoDB" id="1149023at2"/>
<reference evidence="1 2" key="1">
    <citation type="submission" date="2018-02" db="EMBL/GenBank/DDBJ databases">
        <title>Genome sequences of Apibacter spp., gut symbionts of Asian honey bees.</title>
        <authorList>
            <person name="Kwong W.K."/>
            <person name="Steele M.I."/>
            <person name="Moran N.A."/>
        </authorList>
    </citation>
    <scope>NUCLEOTIDE SEQUENCE [LARGE SCALE GENOMIC DNA]</scope>
    <source>
        <strain evidence="2">wkB301</strain>
    </source>
</reference>
<dbReference type="Proteomes" id="UP000238042">
    <property type="component" value="Unassembled WGS sequence"/>
</dbReference>
<gene>
    <name evidence="1" type="ORF">C4S77_06725</name>
</gene>
<sequence length="96" mass="11014">MEVFIDDVLVYKLIGNSTQQRGTKSFNINQLLLTSGTHEIKVRMYPKYGLPLFNNINPLVNLTFFHYENSNFKDQIYFDDMGGSSGIELSSSNERV</sequence>
<proteinExistence type="predicted"/>
<dbReference type="AlphaFoldDB" id="A0A2S8ACB2"/>
<accession>A0A2S8ACB2</accession>